<dbReference type="Proteomes" id="UP000278627">
    <property type="component" value="Unassembled WGS sequence"/>
</dbReference>
<name>A0A0N4T4V1_BRUPA</name>
<dbReference type="EMBL" id="UZAD01000783">
    <property type="protein sequence ID" value="VDN84387.1"/>
    <property type="molecule type" value="Genomic_DNA"/>
</dbReference>
<sequence>MQNSRKIFVIICQRLPYELLEGYLYGNSGTSRRLFEDISNKLYRLFSSRYERNGSKRGSGTATVVLVVVVVRLFWGGLYPTTYFTTDARGHLSIPCVCVLCKADTVIVISLRHRHSQLVPLNHFRLSDDVVVQKNFVFHTVSRVNPFRLIHPDTGDISS</sequence>
<reference evidence="2 3" key="2">
    <citation type="submission" date="2018-11" db="EMBL/GenBank/DDBJ databases">
        <authorList>
            <consortium name="Pathogen Informatics"/>
        </authorList>
    </citation>
    <scope>NUCLEOTIDE SEQUENCE [LARGE SCALE GENOMIC DNA]</scope>
</reference>
<keyword evidence="1" id="KW-1133">Transmembrane helix</keyword>
<evidence type="ECO:0000256" key="1">
    <source>
        <dbReference type="SAM" id="Phobius"/>
    </source>
</evidence>
<dbReference type="WBParaSite" id="BPAG_0000323101-mRNA-1">
    <property type="protein sequence ID" value="BPAG_0000323101-mRNA-1"/>
    <property type="gene ID" value="BPAG_0000323101"/>
</dbReference>
<reference evidence="4" key="1">
    <citation type="submission" date="2017-02" db="UniProtKB">
        <authorList>
            <consortium name="WormBaseParasite"/>
        </authorList>
    </citation>
    <scope>IDENTIFICATION</scope>
</reference>
<proteinExistence type="predicted"/>
<evidence type="ECO:0000313" key="2">
    <source>
        <dbReference type="EMBL" id="VDN84387.1"/>
    </source>
</evidence>
<organism evidence="4">
    <name type="scientific">Brugia pahangi</name>
    <name type="common">Filarial nematode worm</name>
    <dbReference type="NCBI Taxonomy" id="6280"/>
    <lineage>
        <taxon>Eukaryota</taxon>
        <taxon>Metazoa</taxon>
        <taxon>Ecdysozoa</taxon>
        <taxon>Nematoda</taxon>
        <taxon>Chromadorea</taxon>
        <taxon>Rhabditida</taxon>
        <taxon>Spirurina</taxon>
        <taxon>Spiruromorpha</taxon>
        <taxon>Filarioidea</taxon>
        <taxon>Onchocercidae</taxon>
        <taxon>Brugia</taxon>
    </lineage>
</organism>
<gene>
    <name evidence="2" type="ORF">BPAG_LOCUS3201</name>
</gene>
<dbReference type="AlphaFoldDB" id="A0A0N4T4V1"/>
<keyword evidence="1" id="KW-0812">Transmembrane</keyword>
<keyword evidence="3" id="KW-1185">Reference proteome</keyword>
<evidence type="ECO:0000313" key="4">
    <source>
        <dbReference type="WBParaSite" id="BPAG_0000323101-mRNA-1"/>
    </source>
</evidence>
<evidence type="ECO:0000313" key="3">
    <source>
        <dbReference type="Proteomes" id="UP000278627"/>
    </source>
</evidence>
<protein>
    <submittedName>
        <fullName evidence="2 4">Uncharacterized protein</fullName>
    </submittedName>
</protein>
<keyword evidence="1" id="KW-0472">Membrane</keyword>
<feature type="transmembrane region" description="Helical" evidence="1">
    <location>
        <begin position="58"/>
        <end position="78"/>
    </location>
</feature>
<accession>A0A0N4T4V1</accession>